<keyword evidence="4" id="KW-1185">Reference proteome</keyword>
<dbReference type="Gene3D" id="3.40.430.10">
    <property type="entry name" value="Dihydrofolate Reductase, subunit A"/>
    <property type="match status" value="1"/>
</dbReference>
<dbReference type="SUPFAM" id="SSF53597">
    <property type="entry name" value="Dihydrofolate reductase-like"/>
    <property type="match status" value="1"/>
</dbReference>
<comment type="caution">
    <text evidence="3">The sequence shown here is derived from an EMBL/GenBank/DDBJ whole genome shotgun (WGS) entry which is preliminary data.</text>
</comment>
<evidence type="ECO:0000256" key="1">
    <source>
        <dbReference type="SAM" id="MobiDB-lite"/>
    </source>
</evidence>
<dbReference type="InterPro" id="IPR024072">
    <property type="entry name" value="DHFR-like_dom_sf"/>
</dbReference>
<proteinExistence type="predicted"/>
<evidence type="ECO:0000313" key="3">
    <source>
        <dbReference type="EMBL" id="NYE68783.1"/>
    </source>
</evidence>
<evidence type="ECO:0000259" key="2">
    <source>
        <dbReference type="Pfam" id="PF01872"/>
    </source>
</evidence>
<accession>A0A7Y9I246</accession>
<evidence type="ECO:0000313" key="4">
    <source>
        <dbReference type="Proteomes" id="UP000569914"/>
    </source>
</evidence>
<reference evidence="3 4" key="1">
    <citation type="submission" date="2020-07" db="EMBL/GenBank/DDBJ databases">
        <title>Sequencing the genomes of 1000 actinobacteria strains.</title>
        <authorList>
            <person name="Klenk H.-P."/>
        </authorList>
    </citation>
    <scope>NUCLEOTIDE SEQUENCE [LARGE SCALE GENOMIC DNA]</scope>
    <source>
        <strain evidence="3 4">DSM 22083</strain>
    </source>
</reference>
<dbReference type="InterPro" id="IPR002734">
    <property type="entry name" value="RibDG_C"/>
</dbReference>
<feature type="domain" description="Bacterial bifunctional deaminase-reductase C-terminal" evidence="2">
    <location>
        <begin position="4"/>
        <end position="149"/>
    </location>
</feature>
<feature type="region of interest" description="Disordered" evidence="1">
    <location>
        <begin position="157"/>
        <end position="195"/>
    </location>
</feature>
<protein>
    <submittedName>
        <fullName evidence="3">Dihydrofolate reductase</fullName>
    </submittedName>
</protein>
<dbReference type="RefSeq" id="WP_246322234.1">
    <property type="nucleotide sequence ID" value="NZ_JACCBU010000001.1"/>
</dbReference>
<dbReference type="GO" id="GO:0008703">
    <property type="term" value="F:5-amino-6-(5-phosphoribosylamino)uracil reductase activity"/>
    <property type="evidence" value="ECO:0007669"/>
    <property type="project" value="InterPro"/>
</dbReference>
<name>A0A7Y9I246_9ACTN</name>
<dbReference type="GO" id="GO:0009231">
    <property type="term" value="P:riboflavin biosynthetic process"/>
    <property type="evidence" value="ECO:0007669"/>
    <property type="project" value="InterPro"/>
</dbReference>
<sequence>MGSIVVINFMSLDGVVQAPLRADEDTDGGFRHGGWTDPYQDETVGAFMGGATTRAAGLLLGRRTYENFVTDWMQPDATEPAIVAMNRMPKYLVSQTLTDPVWQNTIRLGADLPAEVARLRAEVDGEIVVFGSTELVRALHRADLVGRVPAVDLPAAARRRQADVRRRRRPGPVRARRQRDHRLGRDDQQLPAGPNRLPVMRALSLAMAWSGVGCCRVPGRGPYSDGSFTWTGGVPCAAV</sequence>
<dbReference type="AlphaFoldDB" id="A0A7Y9I246"/>
<dbReference type="Pfam" id="PF01872">
    <property type="entry name" value="RibD_C"/>
    <property type="match status" value="1"/>
</dbReference>
<gene>
    <name evidence="3" type="ORF">BKA15_000112</name>
</gene>
<dbReference type="EMBL" id="JACCBU010000001">
    <property type="protein sequence ID" value="NYE68783.1"/>
    <property type="molecule type" value="Genomic_DNA"/>
</dbReference>
<feature type="compositionally biased region" description="Basic residues" evidence="1">
    <location>
        <begin position="165"/>
        <end position="180"/>
    </location>
</feature>
<organism evidence="3 4">
    <name type="scientific">Microlunatus parietis</name>
    <dbReference type="NCBI Taxonomy" id="682979"/>
    <lineage>
        <taxon>Bacteria</taxon>
        <taxon>Bacillati</taxon>
        <taxon>Actinomycetota</taxon>
        <taxon>Actinomycetes</taxon>
        <taxon>Propionibacteriales</taxon>
        <taxon>Propionibacteriaceae</taxon>
        <taxon>Microlunatus</taxon>
    </lineage>
</organism>
<dbReference type="Proteomes" id="UP000569914">
    <property type="component" value="Unassembled WGS sequence"/>
</dbReference>